<evidence type="ECO:0000256" key="1">
    <source>
        <dbReference type="ARBA" id="ARBA00005051"/>
    </source>
</evidence>
<sequence>MKISKEKAVRAYIGLGSNLGKRLGNIRSAIAALEQVPGIIIMNTSSVYETEPVGNVNQPKFLNSVMEIETRLPAAELLISLQRIEKHLGRKRQRKDEPRIIDLDILYYDQLVTSTEQLTLPHAQAAMRAFVMVPLLEIAPDLVDPSRKKKISEILAGLDIDGQGVRKLDKSRY</sequence>
<reference evidence="9 10" key="1">
    <citation type="journal article" date="2016" name="Nat. Commun.">
        <title>Thousands of microbial genomes shed light on interconnected biogeochemical processes in an aquifer system.</title>
        <authorList>
            <person name="Anantharaman K."/>
            <person name="Brown C.T."/>
            <person name="Hug L.A."/>
            <person name="Sharon I."/>
            <person name="Castelle C.J."/>
            <person name="Probst A.J."/>
            <person name="Thomas B.C."/>
            <person name="Singh A."/>
            <person name="Wilkins M.J."/>
            <person name="Karaoz U."/>
            <person name="Brodie E.L."/>
            <person name="Williams K.H."/>
            <person name="Hubbard S.S."/>
            <person name="Banfield J.F."/>
        </authorList>
    </citation>
    <scope>NUCLEOTIDE SEQUENCE [LARGE SCALE GENOMIC DNA]</scope>
</reference>
<dbReference type="GO" id="GO:0046654">
    <property type="term" value="P:tetrahydrofolate biosynthetic process"/>
    <property type="evidence" value="ECO:0007669"/>
    <property type="project" value="UniProtKB-UniPathway"/>
</dbReference>
<keyword evidence="3" id="KW-0808">Transferase</keyword>
<evidence type="ECO:0000256" key="4">
    <source>
        <dbReference type="ARBA" id="ARBA00022741"/>
    </source>
</evidence>
<keyword evidence="6" id="KW-0067">ATP-binding</keyword>
<keyword evidence="5 9" id="KW-0418">Kinase</keyword>
<dbReference type="EMBL" id="MFFM01000011">
    <property type="protein sequence ID" value="OGF13902.1"/>
    <property type="molecule type" value="Genomic_DNA"/>
</dbReference>
<dbReference type="UniPathway" id="UPA00077">
    <property type="reaction ID" value="UER00155"/>
</dbReference>
<evidence type="ECO:0000256" key="2">
    <source>
        <dbReference type="ARBA" id="ARBA00013253"/>
    </source>
</evidence>
<dbReference type="AlphaFoldDB" id="A0A1F5RHS0"/>
<dbReference type="GO" id="GO:0003848">
    <property type="term" value="F:2-amino-4-hydroxy-6-hydroxymethyldihydropteridine diphosphokinase activity"/>
    <property type="evidence" value="ECO:0007669"/>
    <property type="project" value="UniProtKB-EC"/>
</dbReference>
<keyword evidence="4" id="KW-0547">Nucleotide-binding</keyword>
<dbReference type="Gene3D" id="3.30.70.560">
    <property type="entry name" value="7,8-Dihydro-6-hydroxymethylpterin-pyrophosphokinase HPPK"/>
    <property type="match status" value="1"/>
</dbReference>
<accession>A0A1F5RHS0</accession>
<dbReference type="GO" id="GO:0016301">
    <property type="term" value="F:kinase activity"/>
    <property type="evidence" value="ECO:0007669"/>
    <property type="project" value="UniProtKB-KW"/>
</dbReference>
<dbReference type="GO" id="GO:0005524">
    <property type="term" value="F:ATP binding"/>
    <property type="evidence" value="ECO:0007669"/>
    <property type="project" value="UniProtKB-KW"/>
</dbReference>
<evidence type="ECO:0000313" key="9">
    <source>
        <dbReference type="EMBL" id="OGF13902.1"/>
    </source>
</evidence>
<dbReference type="InterPro" id="IPR035907">
    <property type="entry name" value="Hppk_sf"/>
</dbReference>
<evidence type="ECO:0000259" key="8">
    <source>
        <dbReference type="Pfam" id="PF01288"/>
    </source>
</evidence>
<comment type="caution">
    <text evidence="9">The sequence shown here is derived from an EMBL/GenBank/DDBJ whole genome shotgun (WGS) entry which is preliminary data.</text>
</comment>
<dbReference type="Pfam" id="PF01288">
    <property type="entry name" value="HPPK"/>
    <property type="match status" value="1"/>
</dbReference>
<name>A0A1F5RHS0_9BACT</name>
<evidence type="ECO:0000256" key="6">
    <source>
        <dbReference type="ARBA" id="ARBA00022840"/>
    </source>
</evidence>
<feature type="domain" description="7,8-dihydro-6-hydroxymethylpterin-pyrophosphokinase" evidence="8">
    <location>
        <begin position="12"/>
        <end position="140"/>
    </location>
</feature>
<dbReference type="InterPro" id="IPR000550">
    <property type="entry name" value="Hppk"/>
</dbReference>
<dbReference type="SUPFAM" id="SSF55083">
    <property type="entry name" value="6-hydroxymethyl-7,8-dihydropterin pyrophosphokinase, HPPK"/>
    <property type="match status" value="1"/>
</dbReference>
<evidence type="ECO:0000256" key="3">
    <source>
        <dbReference type="ARBA" id="ARBA00022679"/>
    </source>
</evidence>
<evidence type="ECO:0000256" key="7">
    <source>
        <dbReference type="ARBA" id="ARBA00022909"/>
    </source>
</evidence>
<proteinExistence type="predicted"/>
<gene>
    <name evidence="9" type="ORF">A2024_10695</name>
</gene>
<dbReference type="EC" id="2.7.6.3" evidence="2"/>
<organism evidence="9 10">
    <name type="scientific">Candidatus Edwardsbacteria bacterium GWF2_54_11</name>
    <dbReference type="NCBI Taxonomy" id="1817851"/>
    <lineage>
        <taxon>Bacteria</taxon>
        <taxon>Candidatus Edwardsiibacteriota</taxon>
    </lineage>
</organism>
<keyword evidence="7" id="KW-0289">Folate biosynthesis</keyword>
<dbReference type="PANTHER" id="PTHR43071">
    <property type="entry name" value="2-AMINO-4-HYDROXY-6-HYDROXYMETHYLDIHYDROPTERIDINE PYROPHOSPHOKINASE"/>
    <property type="match status" value="1"/>
</dbReference>
<dbReference type="GO" id="GO:0046656">
    <property type="term" value="P:folic acid biosynthetic process"/>
    <property type="evidence" value="ECO:0007669"/>
    <property type="project" value="UniProtKB-KW"/>
</dbReference>
<evidence type="ECO:0000256" key="5">
    <source>
        <dbReference type="ARBA" id="ARBA00022777"/>
    </source>
</evidence>
<dbReference type="NCBIfam" id="TIGR01498">
    <property type="entry name" value="folK"/>
    <property type="match status" value="1"/>
</dbReference>
<evidence type="ECO:0000313" key="10">
    <source>
        <dbReference type="Proteomes" id="UP000177230"/>
    </source>
</evidence>
<comment type="pathway">
    <text evidence="1">Cofactor biosynthesis; tetrahydrofolate biosynthesis; 2-amino-4-hydroxy-6-hydroxymethyl-7,8-dihydropteridine diphosphate from 7,8-dihydroneopterin triphosphate: step 4/4.</text>
</comment>
<dbReference type="Proteomes" id="UP000177230">
    <property type="component" value="Unassembled WGS sequence"/>
</dbReference>
<protein>
    <recommendedName>
        <fullName evidence="2">2-amino-4-hydroxy-6-hydroxymethyldihydropteridine diphosphokinase</fullName>
        <ecNumber evidence="2">2.7.6.3</ecNumber>
    </recommendedName>
</protein>
<dbReference type="CDD" id="cd00483">
    <property type="entry name" value="HPPK"/>
    <property type="match status" value="1"/>
</dbReference>
<dbReference type="PANTHER" id="PTHR43071:SF1">
    <property type="entry name" value="2-AMINO-4-HYDROXY-6-HYDROXYMETHYLDIHYDROPTERIDINE PYROPHOSPHOKINASE"/>
    <property type="match status" value="1"/>
</dbReference>